<keyword evidence="4" id="KW-1185">Reference proteome</keyword>
<dbReference type="InterPro" id="IPR001810">
    <property type="entry name" value="F-box_dom"/>
</dbReference>
<dbReference type="PANTHER" id="PTHR34145:SF28">
    <property type="entry name" value="F-BOX DOMAIN-CONTAINING PROTEIN"/>
    <property type="match status" value="1"/>
</dbReference>
<name>A0A1R3KV04_COCAP</name>
<comment type="caution">
    <text evidence="3">The sequence shown here is derived from an EMBL/GenBank/DDBJ whole genome shotgun (WGS) entry which is preliminary data.</text>
</comment>
<dbReference type="InterPro" id="IPR055411">
    <property type="entry name" value="LRR_FXL15/At3g58940/PEG3-like"/>
</dbReference>
<dbReference type="Gene3D" id="3.80.10.10">
    <property type="entry name" value="Ribonuclease Inhibitor"/>
    <property type="match status" value="1"/>
</dbReference>
<dbReference type="InterPro" id="IPR032675">
    <property type="entry name" value="LRR_dom_sf"/>
</dbReference>
<evidence type="ECO:0008006" key="5">
    <source>
        <dbReference type="Google" id="ProtNLM"/>
    </source>
</evidence>
<dbReference type="InterPro" id="IPR036047">
    <property type="entry name" value="F-box-like_dom_sf"/>
</dbReference>
<evidence type="ECO:0000259" key="1">
    <source>
        <dbReference type="Pfam" id="PF00646"/>
    </source>
</evidence>
<evidence type="ECO:0000313" key="3">
    <source>
        <dbReference type="EMBL" id="OMP10877.1"/>
    </source>
</evidence>
<dbReference type="PANTHER" id="PTHR34145">
    <property type="entry name" value="OS02G0105600 PROTEIN"/>
    <property type="match status" value="1"/>
</dbReference>
<feature type="domain" description="F-box/LRR-repeat protein 15/At3g58940/PEG3-like LRR" evidence="2">
    <location>
        <begin position="129"/>
        <end position="277"/>
    </location>
</feature>
<dbReference type="OrthoDB" id="1901752at2759"/>
<dbReference type="EMBL" id="AWWV01001821">
    <property type="protein sequence ID" value="OMP10877.1"/>
    <property type="molecule type" value="Genomic_DNA"/>
</dbReference>
<dbReference type="SUPFAM" id="SSF52047">
    <property type="entry name" value="RNI-like"/>
    <property type="match status" value="1"/>
</dbReference>
<dbReference type="InterPro" id="IPR053772">
    <property type="entry name" value="At1g61320/At1g61330-like"/>
</dbReference>
<organism evidence="3 4">
    <name type="scientific">Corchorus capsularis</name>
    <name type="common">Jute</name>
    <dbReference type="NCBI Taxonomy" id="210143"/>
    <lineage>
        <taxon>Eukaryota</taxon>
        <taxon>Viridiplantae</taxon>
        <taxon>Streptophyta</taxon>
        <taxon>Embryophyta</taxon>
        <taxon>Tracheophyta</taxon>
        <taxon>Spermatophyta</taxon>
        <taxon>Magnoliopsida</taxon>
        <taxon>eudicotyledons</taxon>
        <taxon>Gunneridae</taxon>
        <taxon>Pentapetalae</taxon>
        <taxon>rosids</taxon>
        <taxon>malvids</taxon>
        <taxon>Malvales</taxon>
        <taxon>Malvaceae</taxon>
        <taxon>Grewioideae</taxon>
        <taxon>Apeibeae</taxon>
        <taxon>Corchorus</taxon>
    </lineage>
</organism>
<dbReference type="AlphaFoldDB" id="A0A1R3KV04"/>
<proteinExistence type="predicted"/>
<accession>A0A1R3KV04</accession>
<dbReference type="SUPFAM" id="SSF81383">
    <property type="entry name" value="F-box domain"/>
    <property type="match status" value="1"/>
</dbReference>
<dbReference type="OMA" id="EWETYEW"/>
<gene>
    <name evidence="3" type="ORF">CCACVL1_00764</name>
</gene>
<reference evidence="3 4" key="1">
    <citation type="submission" date="2013-09" db="EMBL/GenBank/DDBJ databases">
        <title>Corchorus capsularis genome sequencing.</title>
        <authorList>
            <person name="Alam M."/>
            <person name="Haque M.S."/>
            <person name="Islam M.S."/>
            <person name="Emdad E.M."/>
            <person name="Islam M.M."/>
            <person name="Ahmed B."/>
            <person name="Halim A."/>
            <person name="Hossen Q.M.M."/>
            <person name="Hossain M.Z."/>
            <person name="Ahmed R."/>
            <person name="Khan M.M."/>
            <person name="Islam R."/>
            <person name="Rashid M.M."/>
            <person name="Khan S.A."/>
            <person name="Rahman M.S."/>
            <person name="Alam M."/>
        </authorList>
    </citation>
    <scope>NUCLEOTIDE SEQUENCE [LARGE SCALE GENOMIC DNA]</scope>
    <source>
        <strain evidence="4">cv. CVL-1</strain>
        <tissue evidence="3">Whole seedling</tissue>
    </source>
</reference>
<evidence type="ECO:0000259" key="2">
    <source>
        <dbReference type="Pfam" id="PF24758"/>
    </source>
</evidence>
<dbReference type="Gramene" id="OMP10877">
    <property type="protein sequence ID" value="OMP10877"/>
    <property type="gene ID" value="CCACVL1_00764"/>
</dbReference>
<dbReference type="Pfam" id="PF24758">
    <property type="entry name" value="LRR_At5g56370"/>
    <property type="match status" value="1"/>
</dbReference>
<protein>
    <recommendedName>
        <fullName evidence="5">F-box domain-containing protein</fullName>
    </recommendedName>
</protein>
<sequence>MEEMDRISELPLPIIHQIMSYLSRKEVAQTNLLSKTWKNNLRPSFPILAFNHEDFVAVKGEPHSYLHRLHWHALFFRYAERFIGTMDDFARYVDTTLVNFCECETKLKMLKFELYIGIHNNFEHWSTLVNRWIKLAVENHVGHLELGFWLLEKGLYPLPETIFFANSITRLSLRRCKLDHPNPNPNDAAAPFNFPSLEILVLIEVCLDELMINKLTSNSPMLGCIVMWDCNGFRQCNLPRLERLKTLVFDFLLTFPRGSQVLNSIEVEAPNLERCTIDCYNTEGPSSISSLFNSHHMRVLSLSGNLITDPVFEDDLFFRMFPLLEEFKLENSDILRRINISSPRLKQLNIRYCQGLEAIHIDTPNLQGFVFVFRGNLVPIASIKAPCPGNFIVSCQRRRLGTLWYINLKKFLMGNPKHEGLTSSMELREHSFDPNEFRQSSPSPPCEVQNLTLGAFKIPESEYEAMLNAHLSICYPKTLTLSIIGVRHHVIHGEDDVQRGVGFCMRLYEILSSREVYRCDCSYVHCWRHYLKRITRITIKPTKYFKEIPVILEGDALMNARPHLENLKIGGSVDFDLEWCF</sequence>
<dbReference type="Proteomes" id="UP000188268">
    <property type="component" value="Unassembled WGS sequence"/>
</dbReference>
<evidence type="ECO:0000313" key="4">
    <source>
        <dbReference type="Proteomes" id="UP000188268"/>
    </source>
</evidence>
<dbReference type="Pfam" id="PF00646">
    <property type="entry name" value="F-box"/>
    <property type="match status" value="1"/>
</dbReference>
<feature type="domain" description="F-box" evidence="1">
    <location>
        <begin position="7"/>
        <end position="39"/>
    </location>
</feature>